<dbReference type="Gene3D" id="2.60.40.1240">
    <property type="match status" value="1"/>
</dbReference>
<keyword evidence="6" id="KW-1185">Reference proteome</keyword>
<dbReference type="PROSITE" id="PS51257">
    <property type="entry name" value="PROKAR_LIPOPROTEIN"/>
    <property type="match status" value="1"/>
</dbReference>
<dbReference type="Pfam" id="PF11611">
    <property type="entry name" value="DUF4352"/>
    <property type="match status" value="1"/>
</dbReference>
<feature type="domain" description="DUF4352" evidence="4">
    <location>
        <begin position="73"/>
        <end position="176"/>
    </location>
</feature>
<protein>
    <submittedName>
        <fullName evidence="5">DUF4352 domain-containing protein</fullName>
    </submittedName>
</protein>
<evidence type="ECO:0000313" key="5">
    <source>
        <dbReference type="EMBL" id="MFC0526021.1"/>
    </source>
</evidence>
<dbReference type="RefSeq" id="WP_377351876.1">
    <property type="nucleotide sequence ID" value="NZ_JBHLTP010000024.1"/>
</dbReference>
<dbReference type="InterPro" id="IPR029050">
    <property type="entry name" value="Immunoprotect_excell_Ig-like"/>
</dbReference>
<keyword evidence="1 3" id="KW-0732">Signal</keyword>
<sequence>MMRKSLTFILTILLLLTVAACSGEQSDENNSDTSSNGESGQESSQQNEKDESTDNEQNKETLSIGDSGTFDTTIGKYKFTLDEVSFEKNVEGEESMAGVFVVTGVTIENKGDEPFTVNDVTSSLYVMNPETSTRDIPLAIGEMPKFEGEISPGESVEGKLFFDMEEDGDAYELQMNYVTKEGASGEAVWKFTTDEAAN</sequence>
<organism evidence="5 6">
    <name type="scientific">Pontibacillus salicampi</name>
    <dbReference type="NCBI Taxonomy" id="1449801"/>
    <lineage>
        <taxon>Bacteria</taxon>
        <taxon>Bacillati</taxon>
        <taxon>Bacillota</taxon>
        <taxon>Bacilli</taxon>
        <taxon>Bacillales</taxon>
        <taxon>Bacillaceae</taxon>
        <taxon>Pontibacillus</taxon>
    </lineage>
</organism>
<feature type="compositionally biased region" description="Low complexity" evidence="2">
    <location>
        <begin position="34"/>
        <end position="46"/>
    </location>
</feature>
<feature type="compositionally biased region" description="Basic and acidic residues" evidence="2">
    <location>
        <begin position="47"/>
        <end position="59"/>
    </location>
</feature>
<feature type="chain" id="PRO_5045336846" evidence="3">
    <location>
        <begin position="21"/>
        <end position="198"/>
    </location>
</feature>
<gene>
    <name evidence="5" type="ORF">ACFFGV_20815</name>
</gene>
<evidence type="ECO:0000256" key="2">
    <source>
        <dbReference type="SAM" id="MobiDB-lite"/>
    </source>
</evidence>
<evidence type="ECO:0000313" key="6">
    <source>
        <dbReference type="Proteomes" id="UP001589836"/>
    </source>
</evidence>
<evidence type="ECO:0000256" key="3">
    <source>
        <dbReference type="SAM" id="SignalP"/>
    </source>
</evidence>
<dbReference type="EMBL" id="JBHLTP010000024">
    <property type="protein sequence ID" value="MFC0526021.1"/>
    <property type="molecule type" value="Genomic_DNA"/>
</dbReference>
<dbReference type="Proteomes" id="UP001589836">
    <property type="component" value="Unassembled WGS sequence"/>
</dbReference>
<dbReference type="InterPro" id="IPR029051">
    <property type="entry name" value="DUF4352"/>
</dbReference>
<reference evidence="5 6" key="1">
    <citation type="submission" date="2024-09" db="EMBL/GenBank/DDBJ databases">
        <authorList>
            <person name="Sun Q."/>
            <person name="Mori K."/>
        </authorList>
    </citation>
    <scope>NUCLEOTIDE SEQUENCE [LARGE SCALE GENOMIC DNA]</scope>
    <source>
        <strain evidence="5 6">NCAIM B.02529</strain>
    </source>
</reference>
<name>A0ABV6LUD0_9BACI</name>
<feature type="signal peptide" evidence="3">
    <location>
        <begin position="1"/>
        <end position="20"/>
    </location>
</feature>
<evidence type="ECO:0000256" key="1">
    <source>
        <dbReference type="ARBA" id="ARBA00022729"/>
    </source>
</evidence>
<proteinExistence type="predicted"/>
<comment type="caution">
    <text evidence="5">The sequence shown here is derived from an EMBL/GenBank/DDBJ whole genome shotgun (WGS) entry which is preliminary data.</text>
</comment>
<evidence type="ECO:0000259" key="4">
    <source>
        <dbReference type="Pfam" id="PF11611"/>
    </source>
</evidence>
<accession>A0ABV6LUD0</accession>
<feature type="region of interest" description="Disordered" evidence="2">
    <location>
        <begin position="24"/>
        <end position="67"/>
    </location>
</feature>